<dbReference type="Pfam" id="PF17820">
    <property type="entry name" value="PDZ_6"/>
    <property type="match status" value="1"/>
</dbReference>
<dbReference type="InterPro" id="IPR045375">
    <property type="entry name" value="Put_radical_SAM-like_N"/>
</dbReference>
<proteinExistence type="predicted"/>
<dbReference type="Pfam" id="PF19238">
    <property type="entry name" value="Radical_SAM_2"/>
    <property type="match status" value="1"/>
</dbReference>
<dbReference type="RefSeq" id="WP_170065521.1">
    <property type="nucleotide sequence ID" value="NZ_NIGF01000015.1"/>
</dbReference>
<dbReference type="Pfam" id="PF04459">
    <property type="entry name" value="DUF512"/>
    <property type="match status" value="1"/>
</dbReference>
<organism evidence="3 4">
    <name type="scientific">Abditibacterium utsteinense</name>
    <dbReference type="NCBI Taxonomy" id="1960156"/>
    <lineage>
        <taxon>Bacteria</taxon>
        <taxon>Pseudomonadati</taxon>
        <taxon>Abditibacteriota</taxon>
        <taxon>Abditibacteriia</taxon>
        <taxon>Abditibacteriales</taxon>
        <taxon>Abditibacteriaceae</taxon>
        <taxon>Abditibacterium</taxon>
    </lineage>
</organism>
<dbReference type="EMBL" id="NIGF01000015">
    <property type="protein sequence ID" value="PQV63135.1"/>
    <property type="molecule type" value="Genomic_DNA"/>
</dbReference>
<dbReference type="Gene3D" id="2.30.42.10">
    <property type="match status" value="1"/>
</dbReference>
<dbReference type="InParanoid" id="A0A2S8SQS5"/>
<evidence type="ECO:0000313" key="3">
    <source>
        <dbReference type="EMBL" id="PQV63135.1"/>
    </source>
</evidence>
<dbReference type="AlphaFoldDB" id="A0A2S8SQS5"/>
<dbReference type="InterPro" id="IPR007549">
    <property type="entry name" value="DUF512"/>
</dbReference>
<evidence type="ECO:0000313" key="4">
    <source>
        <dbReference type="Proteomes" id="UP000237684"/>
    </source>
</evidence>
<evidence type="ECO:0000259" key="2">
    <source>
        <dbReference type="PROSITE" id="PS50106"/>
    </source>
</evidence>
<dbReference type="SUPFAM" id="SSF50156">
    <property type="entry name" value="PDZ domain-like"/>
    <property type="match status" value="1"/>
</dbReference>
<dbReference type="SUPFAM" id="SSF102114">
    <property type="entry name" value="Radical SAM enzymes"/>
    <property type="match status" value="1"/>
</dbReference>
<accession>A0A2S8SQS5</accession>
<dbReference type="InterPro" id="IPR001478">
    <property type="entry name" value="PDZ"/>
</dbReference>
<name>A0A2S8SQS5_9BACT</name>
<dbReference type="SMART" id="SM00228">
    <property type="entry name" value="PDZ"/>
    <property type="match status" value="1"/>
</dbReference>
<feature type="region of interest" description="Disordered" evidence="1">
    <location>
        <begin position="1"/>
        <end position="28"/>
    </location>
</feature>
<dbReference type="InterPro" id="IPR058240">
    <property type="entry name" value="rSAM_sf"/>
</dbReference>
<dbReference type="Proteomes" id="UP000237684">
    <property type="component" value="Unassembled WGS sequence"/>
</dbReference>
<comment type="caution">
    <text evidence="3">The sequence shown here is derived from an EMBL/GenBank/DDBJ whole genome shotgun (WGS) entry which is preliminary data.</text>
</comment>
<feature type="domain" description="PDZ" evidence="2">
    <location>
        <begin position="13"/>
        <end position="91"/>
    </location>
</feature>
<dbReference type="InterPro" id="IPR041489">
    <property type="entry name" value="PDZ_6"/>
</dbReference>
<evidence type="ECO:0000256" key="1">
    <source>
        <dbReference type="SAM" id="MobiDB-lite"/>
    </source>
</evidence>
<gene>
    <name evidence="3" type="ORF">B1R32_11542</name>
</gene>
<dbReference type="InterPro" id="IPR013785">
    <property type="entry name" value="Aldolase_TIM"/>
</dbReference>
<dbReference type="InterPro" id="IPR036034">
    <property type="entry name" value="PDZ_sf"/>
</dbReference>
<dbReference type="Gene3D" id="3.20.20.70">
    <property type="entry name" value="Aldolase class I"/>
    <property type="match status" value="1"/>
</dbReference>
<sequence length="470" mass="52011">MKKYKNQVEENEEIRIERNQEGRAGGDRESFARGVAISEIEPESIAFELGLAPGDRLLEIDGERARDVLQLKKADLGEKISLTVASGDVVTKYDIEKDISESLGLGFDSELFDGVRRCVNKCPFCFVDQLPPRVKGETNLRRTLYVRDDDYRLSFLHGHYITLTNLTDVDFERIIEEKLTPLCVSVHATDPATRIKMVGNPSGGQIIERLQFLIANGIQVNTQIVLCPEINDGEQLDRSISDLMALYPGVESMAIVPTGLTKFMPAERGLRTVRSDEAARILDQIEPYQKLAKKKFGVKFVYGSDEMYLLANRPMPRASFYDGYPQYANGVGTIRAFLDEVEKVRKRRAKTGKAPKITLVTGGLAAPAIRELAGALKERNLADASVAQIENTYWGGNVACAGLIMGSEILTQLKGRDLGEMTFLPPDSIDNHNRTLDDITLDVLSKQLGSAVRSDAHGPAQLANFFGRGV</sequence>
<protein>
    <submittedName>
        <fullName evidence="3">Putative radical SAM enzyme, TIGR03279 family</fullName>
    </submittedName>
</protein>
<reference evidence="3 4" key="1">
    <citation type="journal article" date="2018" name="Syst. Appl. Microbiol.">
        <title>Abditibacterium utsteinense sp. nov., the first cultivated member of candidate phylum FBP, isolated from ice-free Antarctic soil samples.</title>
        <authorList>
            <person name="Tahon G."/>
            <person name="Tytgat B."/>
            <person name="Lebbe L."/>
            <person name="Carlier A."/>
            <person name="Willems A."/>
        </authorList>
    </citation>
    <scope>NUCLEOTIDE SEQUENCE [LARGE SCALE GENOMIC DNA]</scope>
    <source>
        <strain evidence="3 4">LMG 29911</strain>
    </source>
</reference>
<feature type="compositionally biased region" description="Basic and acidic residues" evidence="1">
    <location>
        <begin position="13"/>
        <end position="28"/>
    </location>
</feature>
<dbReference type="PROSITE" id="PS50106">
    <property type="entry name" value="PDZ"/>
    <property type="match status" value="1"/>
</dbReference>
<keyword evidence="4" id="KW-1185">Reference proteome</keyword>